<reference evidence="19 20" key="1">
    <citation type="submission" date="2020-08" db="EMBL/GenBank/DDBJ databases">
        <title>Genomic Encyclopedia of Type Strains, Phase IV (KMG-IV): sequencing the most valuable type-strain genomes for metagenomic binning, comparative biology and taxonomic classification.</title>
        <authorList>
            <person name="Goeker M."/>
        </authorList>
    </citation>
    <scope>NUCLEOTIDE SEQUENCE [LARGE SCALE GENOMIC DNA]</scope>
    <source>
        <strain evidence="19 20">DSM 102189</strain>
    </source>
</reference>
<evidence type="ECO:0000256" key="14">
    <source>
        <dbReference type="PIRNR" id="PIRNR006337"/>
    </source>
</evidence>
<dbReference type="InterPro" id="IPR012768">
    <property type="entry name" value="Trehalose_TreZ"/>
</dbReference>
<organism evidence="19 20">
    <name type="scientific">Polymorphobacter multimanifer</name>
    <dbReference type="NCBI Taxonomy" id="1070431"/>
    <lineage>
        <taxon>Bacteria</taxon>
        <taxon>Pseudomonadati</taxon>
        <taxon>Pseudomonadota</taxon>
        <taxon>Alphaproteobacteria</taxon>
        <taxon>Sphingomonadales</taxon>
        <taxon>Sphingosinicellaceae</taxon>
        <taxon>Polymorphobacter</taxon>
    </lineage>
</organism>
<dbReference type="CDD" id="cd11325">
    <property type="entry name" value="AmyAc_GTHase"/>
    <property type="match status" value="1"/>
</dbReference>
<dbReference type="EMBL" id="JACIIV010000002">
    <property type="protein sequence ID" value="MBB6226134.1"/>
    <property type="molecule type" value="Genomic_DNA"/>
</dbReference>
<evidence type="ECO:0000256" key="15">
    <source>
        <dbReference type="PIRSR" id="PIRSR006337-1"/>
    </source>
</evidence>
<dbReference type="InterPro" id="IPR017853">
    <property type="entry name" value="GH"/>
</dbReference>
<keyword evidence="20" id="KW-1185">Reference proteome</keyword>
<evidence type="ECO:0000313" key="20">
    <source>
        <dbReference type="Proteomes" id="UP000538147"/>
    </source>
</evidence>
<keyword evidence="8" id="KW-0119">Carbohydrate metabolism</keyword>
<dbReference type="Gene3D" id="1.10.10.760">
    <property type="entry name" value="E-set domains of sugar-utilizing enzymes"/>
    <property type="match status" value="1"/>
</dbReference>
<keyword evidence="6" id="KW-0963">Cytoplasm</keyword>
<evidence type="ECO:0000256" key="1">
    <source>
        <dbReference type="ARBA" id="ARBA00004496"/>
    </source>
</evidence>
<dbReference type="GO" id="GO:0033942">
    <property type="term" value="F:4-alpha-D-(1-&gt;4)-alpha-D-glucanotrehalose trehalohydrolase activity"/>
    <property type="evidence" value="ECO:0007669"/>
    <property type="project" value="UniProtKB-EC"/>
</dbReference>
<evidence type="ECO:0000259" key="18">
    <source>
        <dbReference type="SMART" id="SM00642"/>
    </source>
</evidence>
<dbReference type="PANTHER" id="PTHR43651">
    <property type="entry name" value="1,4-ALPHA-GLUCAN-BRANCHING ENZYME"/>
    <property type="match status" value="1"/>
</dbReference>
<comment type="pathway">
    <text evidence="2 14">Glycan biosynthesis; trehalose biosynthesis.</text>
</comment>
<evidence type="ECO:0000256" key="3">
    <source>
        <dbReference type="ARBA" id="ARBA00008061"/>
    </source>
</evidence>
<comment type="similarity">
    <text evidence="3 14">Belongs to the glycosyl hydrolase 13 family.</text>
</comment>
<evidence type="ECO:0000256" key="2">
    <source>
        <dbReference type="ARBA" id="ARBA00005199"/>
    </source>
</evidence>
<dbReference type="Pfam" id="PF00128">
    <property type="entry name" value="Alpha-amylase"/>
    <property type="match status" value="1"/>
</dbReference>
<dbReference type="InterPro" id="IPR014756">
    <property type="entry name" value="Ig_E-set"/>
</dbReference>
<dbReference type="AlphaFoldDB" id="A0A841L0Q5"/>
<evidence type="ECO:0000256" key="8">
    <source>
        <dbReference type="ARBA" id="ARBA00023277"/>
    </source>
</evidence>
<dbReference type="RefSeq" id="WP_184194276.1">
    <property type="nucleotide sequence ID" value="NZ_JACIIV010000002.1"/>
</dbReference>
<dbReference type="NCBIfam" id="TIGR02402">
    <property type="entry name" value="trehalose_TreZ"/>
    <property type="match status" value="1"/>
</dbReference>
<evidence type="ECO:0000256" key="9">
    <source>
        <dbReference type="ARBA" id="ARBA00023295"/>
    </source>
</evidence>
<accession>A0A841L0Q5</accession>
<dbReference type="CDD" id="cd02853">
    <property type="entry name" value="E_set_MTHase_like_N"/>
    <property type="match status" value="1"/>
</dbReference>
<keyword evidence="9 14" id="KW-0326">Glycosidase</keyword>
<dbReference type="Proteomes" id="UP000538147">
    <property type="component" value="Unassembled WGS sequence"/>
</dbReference>
<evidence type="ECO:0000256" key="11">
    <source>
        <dbReference type="ARBA" id="ARBA00033284"/>
    </source>
</evidence>
<dbReference type="UniPathway" id="UPA00299"/>
<dbReference type="PIRSF" id="PIRSF006337">
    <property type="entry name" value="Trehalose_TreZ"/>
    <property type="match status" value="1"/>
</dbReference>
<evidence type="ECO:0000256" key="16">
    <source>
        <dbReference type="PIRSR" id="PIRSR006337-3"/>
    </source>
</evidence>
<sequence>MTEWGASLTGPGRALFRLWAPDCDAVTLEIAGAPPLAMTGERGGWFGAEAAARVGTRYRFRLNADLVVPDPAARAQSGGVHGWSLVIDPDAYRWKNDGWRGRPWEETVIQEVHVGTLGGFAGVAETLPRLAELGVTAIELMPVNAFAGTRNWGYDGVLPFAPAESYGTPDDLKALIDRAHGLGLMVFLDVVYNHFGPDGNYLGAYAGGFFDADASTPWGGAVAVESPAVFAFFRENALMWLGEYRFDGLRFDAVHAIGNPAFLDRLAGDLRAATGPDRHVHLVLENEANDPDHLTPGRYDAQWNDDFHNVVHVLLTGENSGYYADFAARPAERLARCLAEGFIYQGQGSPNHAGTPRGKPSGHLPPTAFVSFLQNHDQIGNRAMGERLTLLADPAKLRAATALLLLAPQIPLLFMGDETGSRSPFLFFTDFDADLADAVREGRRREFAKFEAFADPSARERIPDPNAETTFAQSRAAPGPDADAWRALYAQLLALRHAEIVPRLRGARALGAEAIGDGAVVARWLMGDGVTLTLAINLADAQVVFPDIAAPLFALGEPGAEGSFAAWIGR</sequence>
<dbReference type="Gene3D" id="3.20.20.80">
    <property type="entry name" value="Glycosidases"/>
    <property type="match status" value="1"/>
</dbReference>
<gene>
    <name evidence="19" type="ORF">FHS79_000287</name>
</gene>
<dbReference type="GO" id="GO:0005992">
    <property type="term" value="P:trehalose biosynthetic process"/>
    <property type="evidence" value="ECO:0007669"/>
    <property type="project" value="UniProtKB-UniRule"/>
</dbReference>
<comment type="subcellular location">
    <subcellularLocation>
        <location evidence="1 15">Cytoplasm</location>
    </subcellularLocation>
</comment>
<comment type="caution">
    <text evidence="19">The sequence shown here is derived from an EMBL/GenBank/DDBJ whole genome shotgun (WGS) entry which is preliminary data.</text>
</comment>
<dbReference type="InterPro" id="IPR044901">
    <property type="entry name" value="Trehalose_TreZ_E-set_sf"/>
</dbReference>
<dbReference type="EC" id="3.2.1.141" evidence="4 13"/>
<dbReference type="Pfam" id="PF11941">
    <property type="entry name" value="DUF3459"/>
    <property type="match status" value="1"/>
</dbReference>
<feature type="domain" description="Glycosyl hydrolase family 13 catalytic" evidence="18">
    <location>
        <begin position="86"/>
        <end position="440"/>
    </location>
</feature>
<dbReference type="SUPFAM" id="SSF81296">
    <property type="entry name" value="E set domains"/>
    <property type="match status" value="1"/>
</dbReference>
<feature type="region of interest" description="Disordered" evidence="17">
    <location>
        <begin position="459"/>
        <end position="478"/>
    </location>
</feature>
<feature type="site" description="Transition state stabilizer" evidence="16">
    <location>
        <position position="377"/>
    </location>
</feature>
<evidence type="ECO:0000256" key="6">
    <source>
        <dbReference type="ARBA" id="ARBA00022490"/>
    </source>
</evidence>
<dbReference type="InterPro" id="IPR006047">
    <property type="entry name" value="GH13_cat_dom"/>
</dbReference>
<dbReference type="InterPro" id="IPR022567">
    <property type="entry name" value="DUF3459"/>
</dbReference>
<feature type="active site" description="Proton donor" evidence="15">
    <location>
        <position position="285"/>
    </location>
</feature>
<evidence type="ECO:0000256" key="10">
    <source>
        <dbReference type="ARBA" id="ARBA00032057"/>
    </source>
</evidence>
<dbReference type="PANTHER" id="PTHR43651:SF11">
    <property type="entry name" value="MALTO-OLIGOSYLTREHALOSE TREHALOHYDROLASE"/>
    <property type="match status" value="1"/>
</dbReference>
<evidence type="ECO:0000256" key="5">
    <source>
        <dbReference type="ARBA" id="ARBA00015938"/>
    </source>
</evidence>
<dbReference type="GO" id="GO:0005737">
    <property type="term" value="C:cytoplasm"/>
    <property type="evidence" value="ECO:0007669"/>
    <property type="project" value="UniProtKB-SubCell"/>
</dbReference>
<dbReference type="SMART" id="SM00642">
    <property type="entry name" value="Aamy"/>
    <property type="match status" value="1"/>
</dbReference>
<name>A0A841L0Q5_9SPHN</name>
<comment type="catalytic activity">
    <reaction evidence="12 14">
        <text>hydrolysis of (1-&gt;4)-alpha-D-glucosidic linkage in 4-alpha-D-[(1-&gt;4)-alpha-D-glucanosyl]n trehalose to yield trehalose and (1-&gt;4)-alpha-D-glucan.</text>
        <dbReference type="EC" id="3.2.1.141"/>
    </reaction>
</comment>
<dbReference type="SUPFAM" id="SSF51445">
    <property type="entry name" value="(Trans)glycosidases"/>
    <property type="match status" value="1"/>
</dbReference>
<evidence type="ECO:0000256" key="17">
    <source>
        <dbReference type="SAM" id="MobiDB-lite"/>
    </source>
</evidence>
<evidence type="ECO:0000256" key="12">
    <source>
        <dbReference type="ARBA" id="ARBA00034013"/>
    </source>
</evidence>
<keyword evidence="7 14" id="KW-0378">Hydrolase</keyword>
<evidence type="ECO:0000256" key="4">
    <source>
        <dbReference type="ARBA" id="ARBA00012268"/>
    </source>
</evidence>
<protein>
    <recommendedName>
        <fullName evidence="5 13">Malto-oligosyltrehalose trehalohydrolase</fullName>
        <shortName evidence="14">MTHase</shortName>
        <ecNumber evidence="4 13">3.2.1.141</ecNumber>
    </recommendedName>
    <alternativeName>
        <fullName evidence="11 14">4-alpha-D-((1-&gt;4)-alpha-D-glucano)trehalose trehalohydrolase</fullName>
    </alternativeName>
    <alternativeName>
        <fullName evidence="10 14">Maltooligosyl trehalose trehalohydrolase</fullName>
    </alternativeName>
</protein>
<evidence type="ECO:0000256" key="13">
    <source>
        <dbReference type="NCBIfam" id="TIGR02402"/>
    </source>
</evidence>
<evidence type="ECO:0000313" key="19">
    <source>
        <dbReference type="EMBL" id="MBB6226134.1"/>
    </source>
</evidence>
<dbReference type="Gene3D" id="2.60.40.10">
    <property type="entry name" value="Immunoglobulins"/>
    <property type="match status" value="1"/>
</dbReference>
<dbReference type="InterPro" id="IPR013783">
    <property type="entry name" value="Ig-like_fold"/>
</dbReference>
<proteinExistence type="inferred from homology"/>
<evidence type="ECO:0000256" key="7">
    <source>
        <dbReference type="ARBA" id="ARBA00022801"/>
    </source>
</evidence>
<feature type="active site" description="Nucleophile" evidence="15">
    <location>
        <position position="252"/>
    </location>
</feature>